<keyword evidence="6 7" id="KW-0472">Membrane</keyword>
<feature type="transmembrane region" description="Helical" evidence="7">
    <location>
        <begin position="58"/>
        <end position="77"/>
    </location>
</feature>
<dbReference type="PANTHER" id="PTHR43266">
    <property type="entry name" value="MACROLIDE-EFFLUX PROTEIN"/>
    <property type="match status" value="1"/>
</dbReference>
<accession>A0ABM8BCF4</accession>
<reference evidence="8 9" key="1">
    <citation type="journal article" date="2023" name="Microbiol. Spectr.">
        <title>Symbiosis of Carpenter Bees with Uncharacterized Lactic Acid Bacteria Showing NAD Auxotrophy.</title>
        <authorList>
            <person name="Kawasaki S."/>
            <person name="Ozawa K."/>
            <person name="Mori T."/>
            <person name="Yamamoto A."/>
            <person name="Ito M."/>
            <person name="Ohkuma M."/>
            <person name="Sakamoto M."/>
            <person name="Matsutani M."/>
        </authorList>
    </citation>
    <scope>NUCLEOTIDE SEQUENCE [LARGE SCALE GENOMIC DNA]</scope>
    <source>
        <strain evidence="8 9">KimH</strain>
    </source>
</reference>
<dbReference type="Proteomes" id="UP001321748">
    <property type="component" value="Chromosome"/>
</dbReference>
<evidence type="ECO:0000313" key="9">
    <source>
        <dbReference type="Proteomes" id="UP001321748"/>
    </source>
</evidence>
<keyword evidence="5 7" id="KW-1133">Transmembrane helix</keyword>
<keyword evidence="3" id="KW-1003">Cell membrane</keyword>
<feature type="transmembrane region" description="Helical" evidence="7">
    <location>
        <begin position="401"/>
        <end position="419"/>
    </location>
</feature>
<dbReference type="SUPFAM" id="SSF103473">
    <property type="entry name" value="MFS general substrate transporter"/>
    <property type="match status" value="1"/>
</dbReference>
<organism evidence="8 9">
    <name type="scientific">Bombiscardovia apis</name>
    <dbReference type="NCBI Taxonomy" id="2932182"/>
    <lineage>
        <taxon>Bacteria</taxon>
        <taxon>Bacillati</taxon>
        <taxon>Actinomycetota</taxon>
        <taxon>Actinomycetes</taxon>
        <taxon>Bifidobacteriales</taxon>
        <taxon>Bifidobacteriaceae</taxon>
        <taxon>Bombiscardovia</taxon>
    </lineage>
</organism>
<gene>
    <name evidence="8" type="ORF">KIMH_06860</name>
</gene>
<dbReference type="InterPro" id="IPR036259">
    <property type="entry name" value="MFS_trans_sf"/>
</dbReference>
<feature type="transmembrane region" description="Helical" evidence="7">
    <location>
        <begin position="156"/>
        <end position="181"/>
    </location>
</feature>
<evidence type="ECO:0000256" key="7">
    <source>
        <dbReference type="SAM" id="Phobius"/>
    </source>
</evidence>
<feature type="transmembrane region" description="Helical" evidence="7">
    <location>
        <begin position="187"/>
        <end position="208"/>
    </location>
</feature>
<evidence type="ECO:0000256" key="3">
    <source>
        <dbReference type="ARBA" id="ARBA00022475"/>
    </source>
</evidence>
<feature type="transmembrane region" description="Helical" evidence="7">
    <location>
        <begin position="373"/>
        <end position="395"/>
    </location>
</feature>
<dbReference type="EMBL" id="AP026800">
    <property type="protein sequence ID" value="BDR54575.1"/>
    <property type="molecule type" value="Genomic_DNA"/>
</dbReference>
<name>A0ABM8BCF4_9BIFI</name>
<evidence type="ECO:0000256" key="4">
    <source>
        <dbReference type="ARBA" id="ARBA00022692"/>
    </source>
</evidence>
<feature type="transmembrane region" description="Helical" evidence="7">
    <location>
        <begin position="336"/>
        <end position="361"/>
    </location>
</feature>
<keyword evidence="2" id="KW-0813">Transport</keyword>
<dbReference type="CDD" id="cd06173">
    <property type="entry name" value="MFS_MefA_like"/>
    <property type="match status" value="1"/>
</dbReference>
<proteinExistence type="predicted"/>
<evidence type="ECO:0000313" key="8">
    <source>
        <dbReference type="EMBL" id="BDR54575.1"/>
    </source>
</evidence>
<evidence type="ECO:0000256" key="1">
    <source>
        <dbReference type="ARBA" id="ARBA00004651"/>
    </source>
</evidence>
<dbReference type="PANTHER" id="PTHR43266:SF9">
    <property type="entry name" value="PERMEASE, MAJOR FACILITATOR SUPERFAMILY-RELATED"/>
    <property type="match status" value="1"/>
</dbReference>
<evidence type="ECO:0000256" key="5">
    <source>
        <dbReference type="ARBA" id="ARBA00022989"/>
    </source>
</evidence>
<sequence length="431" mass="44938">MKGHTAMTSTPSQHPAASIFTPAFVSLLLTEILSSLGQVTLTFALPLHLLNATGSASLYGIVAALALIPSVILTPVGGAIADRFDKRKAMAALDAASACAALSYALFYSASSMTLITIVTMMLAYGFHALYSPIVQATVPCLVDPKRTSGEGLKRATALITQVNSLTNMIGPVFAGMLLGFAGLKAVVLLSCGACLISSLWIFCFIHIPQLSTHSPMSNPFTSFAADFAQAGKFLLSQRLLLAANIVIAVANLVFCALLNVSLPYIVTHLLGLSNQMQGLTEGAISTGGLAGALLLSLKPKWFTLSHIPHLLGLSSLCLLPTALALFMHAPTITTYAVLTLATAGAMACVQCISVTILAYEQGSTPPQLVGKVIGATMALAMAAMPLGQAVYGMLIDHLPMPAIMLAAAILMALTTLYARPFIDTQDCPKS</sequence>
<dbReference type="Gene3D" id="1.20.1250.20">
    <property type="entry name" value="MFS general substrate transporter like domains"/>
    <property type="match status" value="1"/>
</dbReference>
<comment type="subcellular location">
    <subcellularLocation>
        <location evidence="1">Cell membrane</location>
        <topology evidence="1">Multi-pass membrane protein</topology>
    </subcellularLocation>
</comment>
<protein>
    <submittedName>
        <fullName evidence="8">MFS transporter</fullName>
    </submittedName>
</protein>
<keyword evidence="9" id="KW-1185">Reference proteome</keyword>
<keyword evidence="4 7" id="KW-0812">Transmembrane</keyword>
<dbReference type="RefSeq" id="WP_317643567.1">
    <property type="nucleotide sequence ID" value="NZ_AP026800.1"/>
</dbReference>
<feature type="transmembrane region" description="Helical" evidence="7">
    <location>
        <begin position="240"/>
        <end position="267"/>
    </location>
</feature>
<dbReference type="Pfam" id="PF07690">
    <property type="entry name" value="MFS_1"/>
    <property type="match status" value="1"/>
</dbReference>
<feature type="transmembrane region" description="Helical" evidence="7">
    <location>
        <begin position="279"/>
        <end position="298"/>
    </location>
</feature>
<feature type="transmembrane region" description="Helical" evidence="7">
    <location>
        <begin position="310"/>
        <end position="330"/>
    </location>
</feature>
<evidence type="ECO:0000256" key="6">
    <source>
        <dbReference type="ARBA" id="ARBA00023136"/>
    </source>
</evidence>
<dbReference type="InterPro" id="IPR011701">
    <property type="entry name" value="MFS"/>
</dbReference>
<evidence type="ECO:0000256" key="2">
    <source>
        <dbReference type="ARBA" id="ARBA00022448"/>
    </source>
</evidence>